<gene>
    <name evidence="1" type="ORF">GNP94_20265</name>
</gene>
<protein>
    <submittedName>
        <fullName evidence="1">DUF393 domain-containing protein</fullName>
    </submittedName>
</protein>
<sequence length="141" mass="16439">MAHNHKDPQSPHAIVLIDGVCHLCQGLTRFIIQRDPDGYFHFASLQSEAGQELLRQGGLPEDMSETMVLIEDGTYYTRSTAALRIVRRLRFPWPLLYIAVAVPRPLRNQLYRMVARNRYRWFGKSEECLIPTPDIRRRFLS</sequence>
<dbReference type="RefSeq" id="WP_155618825.1">
    <property type="nucleotide sequence ID" value="NZ_WOAA01000024.1"/>
</dbReference>
<comment type="caution">
    <text evidence="1">The sequence shown here is derived from an EMBL/GenBank/DDBJ whole genome shotgun (WGS) entry which is preliminary data.</text>
</comment>
<evidence type="ECO:0000313" key="1">
    <source>
        <dbReference type="EMBL" id="MUG68316.1"/>
    </source>
</evidence>
<dbReference type="Proteomes" id="UP000435177">
    <property type="component" value="Unassembled WGS sequence"/>
</dbReference>
<evidence type="ECO:0000313" key="2">
    <source>
        <dbReference type="Proteomes" id="UP000435177"/>
    </source>
</evidence>
<dbReference type="InterPro" id="IPR052927">
    <property type="entry name" value="DCC_oxidoreductase"/>
</dbReference>
<dbReference type="PANTHER" id="PTHR33639:SF2">
    <property type="entry name" value="DUF393 DOMAIN-CONTAINING PROTEIN"/>
    <property type="match status" value="1"/>
</dbReference>
<organism evidence="1 2">
    <name type="scientific">Paenibacillus campinasensis</name>
    <dbReference type="NCBI Taxonomy" id="66347"/>
    <lineage>
        <taxon>Bacteria</taxon>
        <taxon>Bacillati</taxon>
        <taxon>Bacillota</taxon>
        <taxon>Bacilli</taxon>
        <taxon>Bacillales</taxon>
        <taxon>Paenibacillaceae</taxon>
        <taxon>Paenibacillus</taxon>
    </lineage>
</organism>
<dbReference type="Pfam" id="PF04134">
    <property type="entry name" value="DCC1-like"/>
    <property type="match status" value="1"/>
</dbReference>
<keyword evidence="2" id="KW-1185">Reference proteome</keyword>
<dbReference type="EMBL" id="WOAA01000024">
    <property type="protein sequence ID" value="MUG68316.1"/>
    <property type="molecule type" value="Genomic_DNA"/>
</dbReference>
<dbReference type="InterPro" id="IPR007263">
    <property type="entry name" value="DCC1-like"/>
</dbReference>
<dbReference type="PANTHER" id="PTHR33639">
    <property type="entry name" value="THIOL-DISULFIDE OXIDOREDUCTASE DCC"/>
    <property type="match status" value="1"/>
</dbReference>
<reference evidence="1 2" key="1">
    <citation type="submission" date="2019-11" db="EMBL/GenBank/DDBJ databases">
        <title>Draft genome sequences of five Paenibacillus species of dairy origin.</title>
        <authorList>
            <person name="Olajide A.M."/>
            <person name="Chen S."/>
            <person name="Lapointe G."/>
        </authorList>
    </citation>
    <scope>NUCLEOTIDE SEQUENCE [LARGE SCALE GENOMIC DNA]</scope>
    <source>
        <strain evidence="1 2">3CS1</strain>
    </source>
</reference>
<name>A0ABW9TAX0_9BACL</name>
<proteinExistence type="predicted"/>
<accession>A0ABW9TAX0</accession>